<dbReference type="GO" id="GO:0005829">
    <property type="term" value="C:cytosol"/>
    <property type="evidence" value="ECO:0007669"/>
    <property type="project" value="TreeGrafter"/>
</dbReference>
<feature type="non-terminal residue" evidence="2">
    <location>
        <position position="157"/>
    </location>
</feature>
<dbReference type="EMBL" id="UINC01135432">
    <property type="protein sequence ID" value="SVD19573.1"/>
    <property type="molecule type" value="Genomic_DNA"/>
</dbReference>
<dbReference type="InterPro" id="IPR000994">
    <property type="entry name" value="Pept_M24"/>
</dbReference>
<dbReference type="PANTHER" id="PTHR43330:SF27">
    <property type="entry name" value="METHIONINE AMINOPEPTIDASE"/>
    <property type="match status" value="1"/>
</dbReference>
<dbReference type="InterPro" id="IPR036005">
    <property type="entry name" value="Creatinase/aminopeptidase-like"/>
</dbReference>
<feature type="domain" description="Peptidase M24" evidence="1">
    <location>
        <begin position="11"/>
        <end position="156"/>
    </location>
</feature>
<accession>A0A382TC22</accession>
<gene>
    <name evidence="2" type="ORF">METZ01_LOCUS372427</name>
</gene>
<dbReference type="SUPFAM" id="SSF55920">
    <property type="entry name" value="Creatinase/aminopeptidase"/>
    <property type="match status" value="1"/>
</dbReference>
<protein>
    <recommendedName>
        <fullName evidence="1">Peptidase M24 domain-containing protein</fullName>
    </recommendedName>
</protein>
<evidence type="ECO:0000259" key="1">
    <source>
        <dbReference type="Pfam" id="PF00557"/>
    </source>
</evidence>
<name>A0A382TC22_9ZZZZ</name>
<proteinExistence type="predicted"/>
<sequence>MIARRSPDEIEAIRAACQIVSRVHGALAERIAPGVSTAILDELAEETIRSHGADPAFKGYHGFPASICASVNDEAVHGFPRPDPLQEGDVLCVDVGVRLNGWFGDGAFTLAVGELAADVERLLRATQQALGAGVRAAVADKHLSDISHAVETIANEA</sequence>
<dbReference type="Gene3D" id="3.90.230.10">
    <property type="entry name" value="Creatinase/methionine aminopeptidase superfamily"/>
    <property type="match status" value="1"/>
</dbReference>
<dbReference type="AlphaFoldDB" id="A0A382TC22"/>
<dbReference type="Pfam" id="PF00557">
    <property type="entry name" value="Peptidase_M24"/>
    <property type="match status" value="1"/>
</dbReference>
<dbReference type="PRINTS" id="PR00599">
    <property type="entry name" value="MAPEPTIDASE"/>
</dbReference>
<dbReference type="PANTHER" id="PTHR43330">
    <property type="entry name" value="METHIONINE AMINOPEPTIDASE"/>
    <property type="match status" value="1"/>
</dbReference>
<organism evidence="2">
    <name type="scientific">marine metagenome</name>
    <dbReference type="NCBI Taxonomy" id="408172"/>
    <lineage>
        <taxon>unclassified sequences</taxon>
        <taxon>metagenomes</taxon>
        <taxon>ecological metagenomes</taxon>
    </lineage>
</organism>
<dbReference type="InterPro" id="IPR001714">
    <property type="entry name" value="Pept_M24_MAP"/>
</dbReference>
<dbReference type="GO" id="GO:0070006">
    <property type="term" value="F:metalloaminopeptidase activity"/>
    <property type="evidence" value="ECO:0007669"/>
    <property type="project" value="TreeGrafter"/>
</dbReference>
<evidence type="ECO:0000313" key="2">
    <source>
        <dbReference type="EMBL" id="SVD19573.1"/>
    </source>
</evidence>
<reference evidence="2" key="1">
    <citation type="submission" date="2018-05" db="EMBL/GenBank/DDBJ databases">
        <authorList>
            <person name="Lanie J.A."/>
            <person name="Ng W.-L."/>
            <person name="Kazmierczak K.M."/>
            <person name="Andrzejewski T.M."/>
            <person name="Davidsen T.M."/>
            <person name="Wayne K.J."/>
            <person name="Tettelin H."/>
            <person name="Glass J.I."/>
            <person name="Rusch D."/>
            <person name="Podicherti R."/>
            <person name="Tsui H.-C.T."/>
            <person name="Winkler M.E."/>
        </authorList>
    </citation>
    <scope>NUCLEOTIDE SEQUENCE</scope>
</reference>